<dbReference type="PANTHER" id="PTHR11280">
    <property type="entry name" value="GLUCOSAMINE-6-PHOSPHATE ISOMERASE"/>
    <property type="match status" value="1"/>
</dbReference>
<dbReference type="GO" id="GO:0006046">
    <property type="term" value="P:N-acetylglucosamine catabolic process"/>
    <property type="evidence" value="ECO:0007669"/>
    <property type="project" value="TreeGrafter"/>
</dbReference>
<keyword evidence="2" id="KW-0119">Carbohydrate metabolism</keyword>
<dbReference type="GO" id="GO:0042802">
    <property type="term" value="F:identical protein binding"/>
    <property type="evidence" value="ECO:0007669"/>
    <property type="project" value="TreeGrafter"/>
</dbReference>
<dbReference type="EMBL" id="BMHP01000009">
    <property type="protein sequence ID" value="GGD97207.1"/>
    <property type="molecule type" value="Genomic_DNA"/>
</dbReference>
<evidence type="ECO:0000256" key="1">
    <source>
        <dbReference type="ARBA" id="ARBA00022801"/>
    </source>
</evidence>
<protein>
    <submittedName>
        <fullName evidence="4">Glucosamine-6-phosphate deaminase</fullName>
    </submittedName>
</protein>
<dbReference type="RefSeq" id="WP_188999229.1">
    <property type="nucleotide sequence ID" value="NZ_BMHP01000009.1"/>
</dbReference>
<dbReference type="Proteomes" id="UP000612456">
    <property type="component" value="Unassembled WGS sequence"/>
</dbReference>
<dbReference type="InterPro" id="IPR004547">
    <property type="entry name" value="Glucosamine6P_isomerase"/>
</dbReference>
<dbReference type="AlphaFoldDB" id="A0A916ZGP1"/>
<evidence type="ECO:0000259" key="3">
    <source>
        <dbReference type="Pfam" id="PF01182"/>
    </source>
</evidence>
<dbReference type="Pfam" id="PF01182">
    <property type="entry name" value="Glucosamine_iso"/>
    <property type="match status" value="1"/>
</dbReference>
<evidence type="ECO:0000256" key="2">
    <source>
        <dbReference type="ARBA" id="ARBA00023277"/>
    </source>
</evidence>
<dbReference type="PANTHER" id="PTHR11280:SF5">
    <property type="entry name" value="GLUCOSAMINE-6-PHOSPHATE ISOMERASE"/>
    <property type="match status" value="1"/>
</dbReference>
<keyword evidence="1" id="KW-0378">Hydrolase</keyword>
<evidence type="ECO:0000313" key="4">
    <source>
        <dbReference type="EMBL" id="GGD97207.1"/>
    </source>
</evidence>
<dbReference type="Gene3D" id="3.40.50.1360">
    <property type="match status" value="1"/>
</dbReference>
<dbReference type="InterPro" id="IPR006148">
    <property type="entry name" value="Glc/Gal-6P_isomerase"/>
</dbReference>
<keyword evidence="5" id="KW-1185">Reference proteome</keyword>
<feature type="domain" description="Glucosamine/galactosamine-6-phosphate isomerase" evidence="3">
    <location>
        <begin position="13"/>
        <end position="225"/>
    </location>
</feature>
<gene>
    <name evidence="4" type="primary">nagB</name>
    <name evidence="4" type="ORF">GCM10010911_64950</name>
</gene>
<evidence type="ECO:0000313" key="5">
    <source>
        <dbReference type="Proteomes" id="UP000612456"/>
    </source>
</evidence>
<dbReference type="GO" id="GO:0019262">
    <property type="term" value="P:N-acetylneuraminate catabolic process"/>
    <property type="evidence" value="ECO:0007669"/>
    <property type="project" value="TreeGrafter"/>
</dbReference>
<dbReference type="GO" id="GO:0004342">
    <property type="term" value="F:glucosamine-6-phosphate deaminase activity"/>
    <property type="evidence" value="ECO:0007669"/>
    <property type="project" value="InterPro"/>
</dbReference>
<proteinExistence type="predicted"/>
<reference evidence="4" key="1">
    <citation type="journal article" date="2014" name="Int. J. Syst. Evol. Microbiol.">
        <title>Complete genome sequence of Corynebacterium casei LMG S-19264T (=DSM 44701T), isolated from a smear-ripened cheese.</title>
        <authorList>
            <consortium name="US DOE Joint Genome Institute (JGI-PGF)"/>
            <person name="Walter F."/>
            <person name="Albersmeier A."/>
            <person name="Kalinowski J."/>
            <person name="Ruckert C."/>
        </authorList>
    </citation>
    <scope>NUCLEOTIDE SEQUENCE</scope>
    <source>
        <strain evidence="4">CGMCC 1.15178</strain>
    </source>
</reference>
<dbReference type="GO" id="GO:0006043">
    <property type="term" value="P:glucosamine catabolic process"/>
    <property type="evidence" value="ECO:0007669"/>
    <property type="project" value="TreeGrafter"/>
</dbReference>
<dbReference type="GO" id="GO:0005975">
    <property type="term" value="P:carbohydrate metabolic process"/>
    <property type="evidence" value="ECO:0007669"/>
    <property type="project" value="InterPro"/>
</dbReference>
<sequence length="260" mass="28609">MNIYIMQTAAIGPFVADQFQELLALTPDAVIGLTTGNTPLTTGIYKELVRREREDGMDLQSCVFVNPDEQIGITREHPESYSTYMNRHFFDSITHPLEKRFIPDGMAEDPQAECERMERFIEQSGGIDYQLIGLGINGHICFIEPAPSLPSRSFVTPIAPVNRELYAPLFGSVDAVPTHAVTFGWGTVMRSRKLCLVAVGEGKAEIVAQALLGRVTTELPATLVQLHPNVDIVLDSAAAKVLEAHCESGNNPPINIRYIT</sequence>
<reference evidence="4" key="2">
    <citation type="submission" date="2020-09" db="EMBL/GenBank/DDBJ databases">
        <authorList>
            <person name="Sun Q."/>
            <person name="Zhou Y."/>
        </authorList>
    </citation>
    <scope>NUCLEOTIDE SEQUENCE</scope>
    <source>
        <strain evidence="4">CGMCC 1.15178</strain>
    </source>
</reference>
<dbReference type="SUPFAM" id="SSF100950">
    <property type="entry name" value="NagB/RpiA/CoA transferase-like"/>
    <property type="match status" value="1"/>
</dbReference>
<dbReference type="InterPro" id="IPR037171">
    <property type="entry name" value="NagB/RpiA_transferase-like"/>
</dbReference>
<name>A0A916ZGP1_9BACL</name>
<accession>A0A916ZGP1</accession>
<organism evidence="4 5">
    <name type="scientific">Paenibacillus nasutitermitis</name>
    <dbReference type="NCBI Taxonomy" id="1652958"/>
    <lineage>
        <taxon>Bacteria</taxon>
        <taxon>Bacillati</taxon>
        <taxon>Bacillota</taxon>
        <taxon>Bacilli</taxon>
        <taxon>Bacillales</taxon>
        <taxon>Paenibacillaceae</taxon>
        <taxon>Paenibacillus</taxon>
    </lineage>
</organism>
<comment type="caution">
    <text evidence="4">The sequence shown here is derived from an EMBL/GenBank/DDBJ whole genome shotgun (WGS) entry which is preliminary data.</text>
</comment>
<dbReference type="CDD" id="cd01399">
    <property type="entry name" value="GlcN6P_deaminase"/>
    <property type="match status" value="1"/>
</dbReference>
<dbReference type="GO" id="GO:0005737">
    <property type="term" value="C:cytoplasm"/>
    <property type="evidence" value="ECO:0007669"/>
    <property type="project" value="TreeGrafter"/>
</dbReference>